<dbReference type="EMBL" id="PPCN01000003">
    <property type="protein sequence ID" value="POF32425.1"/>
    <property type="molecule type" value="Genomic_DNA"/>
</dbReference>
<protein>
    <submittedName>
        <fullName evidence="1">Uncharacterized protein</fullName>
    </submittedName>
</protein>
<reference evidence="1 2" key="1">
    <citation type="submission" date="2018-01" db="EMBL/GenBank/DDBJ databases">
        <title>Genomic Encyclopedia of Archaeal and Bacterial Type Strains, Phase II (KMG-II): from individual species to whole genera.</title>
        <authorList>
            <person name="Goeker M."/>
        </authorList>
    </citation>
    <scope>NUCLEOTIDE SEQUENCE [LARGE SCALE GENOMIC DNA]</scope>
    <source>
        <strain evidence="1 2">DSM 17023</strain>
    </source>
</reference>
<proteinExistence type="predicted"/>
<organism evidence="1 2">
    <name type="scientific">Roseibium marinum</name>
    <dbReference type="NCBI Taxonomy" id="281252"/>
    <lineage>
        <taxon>Bacteria</taxon>
        <taxon>Pseudomonadati</taxon>
        <taxon>Pseudomonadota</taxon>
        <taxon>Alphaproteobacteria</taxon>
        <taxon>Hyphomicrobiales</taxon>
        <taxon>Stappiaceae</taxon>
        <taxon>Roseibium</taxon>
    </lineage>
</organism>
<dbReference type="Proteomes" id="UP000236959">
    <property type="component" value="Unassembled WGS sequence"/>
</dbReference>
<evidence type="ECO:0000313" key="1">
    <source>
        <dbReference type="EMBL" id="POF32425.1"/>
    </source>
</evidence>
<dbReference type="OrthoDB" id="7677031at2"/>
<gene>
    <name evidence="1" type="ORF">CLV41_103348</name>
</gene>
<accession>A0A2S3UXH2</accession>
<comment type="caution">
    <text evidence="1">The sequence shown here is derived from an EMBL/GenBank/DDBJ whole genome shotgun (WGS) entry which is preliminary data.</text>
</comment>
<name>A0A2S3UXH2_9HYPH</name>
<keyword evidence="2" id="KW-1185">Reference proteome</keyword>
<dbReference type="RefSeq" id="WP_146048553.1">
    <property type="nucleotide sequence ID" value="NZ_PPCN01000003.1"/>
</dbReference>
<dbReference type="AlphaFoldDB" id="A0A2S3UXH2"/>
<evidence type="ECO:0000313" key="2">
    <source>
        <dbReference type="Proteomes" id="UP000236959"/>
    </source>
</evidence>
<sequence>MHIKRIDPANMKGLSGQYIQELEAFLKHTSGVLRPGMPLFDRVVFTSTRADGDHIPKIGYVGKGSYIQDVMSGQFGADFASAIRNQDPRFDAAVAGGFARAAQGHRVCELVEMEVTPPGALKGIPVSYYRFIDRLWLGAPSPVLVNLTLPTLTQFHELQFLQDRAHLWPN</sequence>